<accession>A0A1H8AB87</accession>
<sequence length="81" mass="8727">MNWNVEVDIPGIGPRMLTVDQPSASDALEHTKSRVNDMFLQLPSGITSYTVAVFEPGHRTGDASVCAERITLVTATEPARG</sequence>
<dbReference type="AlphaFoldDB" id="A0A1H8AB87"/>
<dbReference type="Proteomes" id="UP000183015">
    <property type="component" value="Unassembled WGS sequence"/>
</dbReference>
<gene>
    <name evidence="1" type="ORF">SAMN05414137_14313</name>
</gene>
<proteinExistence type="predicted"/>
<dbReference type="EMBL" id="FOAZ01000043">
    <property type="protein sequence ID" value="SEM67980.1"/>
    <property type="molecule type" value="Genomic_DNA"/>
</dbReference>
<evidence type="ECO:0000313" key="2">
    <source>
        <dbReference type="Proteomes" id="UP000183015"/>
    </source>
</evidence>
<reference evidence="2" key="1">
    <citation type="submission" date="2016-10" db="EMBL/GenBank/DDBJ databases">
        <authorList>
            <person name="Varghese N."/>
        </authorList>
    </citation>
    <scope>NUCLEOTIDE SEQUENCE [LARGE SCALE GENOMIC DNA]</scope>
    <source>
        <strain evidence="2">DSM 45096 / BCRC 16803 / CGMCC 4.1857 / CIP 109030 / JCM 12277 / KCTC 19219 / NBRC 100920 / 33214</strain>
    </source>
</reference>
<dbReference type="OrthoDB" id="4350747at2"/>
<protein>
    <submittedName>
        <fullName evidence="1">Uncharacterized protein</fullName>
    </submittedName>
</protein>
<name>A0A1H8AB87_STRJI</name>
<keyword evidence="2" id="KW-1185">Reference proteome</keyword>
<organism evidence="1 2">
    <name type="scientific">Streptacidiphilus jiangxiensis</name>
    <dbReference type="NCBI Taxonomy" id="235985"/>
    <lineage>
        <taxon>Bacteria</taxon>
        <taxon>Bacillati</taxon>
        <taxon>Actinomycetota</taxon>
        <taxon>Actinomycetes</taxon>
        <taxon>Kitasatosporales</taxon>
        <taxon>Streptomycetaceae</taxon>
        <taxon>Streptacidiphilus</taxon>
    </lineage>
</organism>
<dbReference type="RefSeq" id="WP_042449608.1">
    <property type="nucleotide sequence ID" value="NZ_BBPN01000016.1"/>
</dbReference>
<evidence type="ECO:0000313" key="1">
    <source>
        <dbReference type="EMBL" id="SEM67980.1"/>
    </source>
</evidence>